<evidence type="ECO:0000313" key="1">
    <source>
        <dbReference type="EMBL" id="MFC4701945.1"/>
    </source>
</evidence>
<accession>A0ABV9M1F2</accession>
<dbReference type="RefSeq" id="WP_382410897.1">
    <property type="nucleotide sequence ID" value="NZ_JBHSGU010000029.1"/>
</dbReference>
<keyword evidence="2" id="KW-1185">Reference proteome</keyword>
<reference evidence="2" key="1">
    <citation type="journal article" date="2019" name="Int. J. Syst. Evol. Microbiol.">
        <title>The Global Catalogue of Microorganisms (GCM) 10K type strain sequencing project: providing services to taxonomists for standard genome sequencing and annotation.</title>
        <authorList>
            <consortium name="The Broad Institute Genomics Platform"/>
            <consortium name="The Broad Institute Genome Sequencing Center for Infectious Disease"/>
            <person name="Wu L."/>
            <person name="Ma J."/>
        </authorList>
    </citation>
    <scope>NUCLEOTIDE SEQUENCE [LARGE SCALE GENOMIC DNA]</scope>
    <source>
        <strain evidence="2">KACC 12507</strain>
    </source>
</reference>
<sequence>MNETPYLLSGRNTIIHKQRKVDLLIVNSRQDPVLMVIHNGIEEYNGKVPENKLEAKRMDVAKVDIASSENFGDYRSLLFVQTLNNKEYKIDYSKKGTDYFITIHQESTF</sequence>
<evidence type="ECO:0000313" key="2">
    <source>
        <dbReference type="Proteomes" id="UP001595897"/>
    </source>
</evidence>
<name>A0ABV9M1F2_9ALTE</name>
<comment type="caution">
    <text evidence="1">The sequence shown here is derived from an EMBL/GenBank/DDBJ whole genome shotgun (WGS) entry which is preliminary data.</text>
</comment>
<proteinExistence type="predicted"/>
<protein>
    <submittedName>
        <fullName evidence="1">Uncharacterized protein</fullName>
    </submittedName>
</protein>
<dbReference type="EMBL" id="JBHSGU010000029">
    <property type="protein sequence ID" value="MFC4701945.1"/>
    <property type="molecule type" value="Genomic_DNA"/>
</dbReference>
<organism evidence="1 2">
    <name type="scientific">Glaciecola siphonariae</name>
    <dbReference type="NCBI Taxonomy" id="521012"/>
    <lineage>
        <taxon>Bacteria</taxon>
        <taxon>Pseudomonadati</taxon>
        <taxon>Pseudomonadota</taxon>
        <taxon>Gammaproteobacteria</taxon>
        <taxon>Alteromonadales</taxon>
        <taxon>Alteromonadaceae</taxon>
        <taxon>Glaciecola</taxon>
    </lineage>
</organism>
<dbReference type="Proteomes" id="UP001595897">
    <property type="component" value="Unassembled WGS sequence"/>
</dbReference>
<gene>
    <name evidence="1" type="ORF">ACFO4O_17500</name>
</gene>